<evidence type="ECO:0000256" key="3">
    <source>
        <dbReference type="ARBA" id="ARBA00022475"/>
    </source>
</evidence>
<evidence type="ECO:0000313" key="11">
    <source>
        <dbReference type="Proteomes" id="UP000193077"/>
    </source>
</evidence>
<dbReference type="Proteomes" id="UP000193077">
    <property type="component" value="Unassembled WGS sequence"/>
</dbReference>
<gene>
    <name evidence="10" type="ORF">TRL7639_00661</name>
</gene>
<keyword evidence="3" id="KW-1003">Cell membrane</keyword>
<dbReference type="GO" id="GO:0005886">
    <property type="term" value="C:plasma membrane"/>
    <property type="evidence" value="ECO:0007669"/>
    <property type="project" value="UniProtKB-SubCell"/>
</dbReference>
<evidence type="ECO:0000256" key="7">
    <source>
        <dbReference type="ARBA" id="ARBA00023136"/>
    </source>
</evidence>
<proteinExistence type="inferred from homology"/>
<accession>A0A1Y5RTC5</accession>
<dbReference type="EMBL" id="FWFO01000001">
    <property type="protein sequence ID" value="SLN22306.1"/>
    <property type="molecule type" value="Genomic_DNA"/>
</dbReference>
<feature type="transmembrane region" description="Helical" evidence="9">
    <location>
        <begin position="297"/>
        <end position="318"/>
    </location>
</feature>
<reference evidence="10 11" key="1">
    <citation type="submission" date="2017-03" db="EMBL/GenBank/DDBJ databases">
        <authorList>
            <person name="Afonso C.L."/>
            <person name="Miller P.J."/>
            <person name="Scott M.A."/>
            <person name="Spackman E."/>
            <person name="Goraichik I."/>
            <person name="Dimitrov K.M."/>
            <person name="Suarez D.L."/>
            <person name="Swayne D.E."/>
        </authorList>
    </citation>
    <scope>NUCLEOTIDE SEQUENCE [LARGE SCALE GENOMIC DNA]</scope>
    <source>
        <strain evidence="10 11">CECT 7639</strain>
    </source>
</reference>
<dbReference type="Pfam" id="PF04143">
    <property type="entry name" value="Sulf_transp"/>
    <property type="match status" value="1"/>
</dbReference>
<evidence type="ECO:0000256" key="2">
    <source>
        <dbReference type="ARBA" id="ARBA00022448"/>
    </source>
</evidence>
<evidence type="ECO:0000256" key="8">
    <source>
        <dbReference type="ARBA" id="ARBA00035655"/>
    </source>
</evidence>
<feature type="transmembrane region" description="Helical" evidence="9">
    <location>
        <begin position="177"/>
        <end position="197"/>
    </location>
</feature>
<comment type="similarity">
    <text evidence="8">Belongs to the TsuA/YedE (TC 9.B.102) family.</text>
</comment>
<protein>
    <submittedName>
        <fullName evidence="10">Putative inner membrane protein</fullName>
    </submittedName>
</protein>
<feature type="transmembrane region" description="Helical" evidence="9">
    <location>
        <begin position="324"/>
        <end position="344"/>
    </location>
</feature>
<feature type="transmembrane region" description="Helical" evidence="9">
    <location>
        <begin position="53"/>
        <end position="74"/>
    </location>
</feature>
<keyword evidence="5 9" id="KW-0812">Transmembrane</keyword>
<dbReference type="InterPro" id="IPR007272">
    <property type="entry name" value="Sulf_transp_TsuA/YedE"/>
</dbReference>
<evidence type="ECO:0000256" key="4">
    <source>
        <dbReference type="ARBA" id="ARBA00022519"/>
    </source>
</evidence>
<evidence type="ECO:0000313" key="10">
    <source>
        <dbReference type="EMBL" id="SLN22306.1"/>
    </source>
</evidence>
<evidence type="ECO:0000256" key="9">
    <source>
        <dbReference type="SAM" id="Phobius"/>
    </source>
</evidence>
<name>A0A1Y5RTC5_9RHOB</name>
<comment type="subcellular location">
    <subcellularLocation>
        <location evidence="1">Cell inner membrane</location>
        <topology evidence="1">Multi-pass membrane protein</topology>
    </subcellularLocation>
</comment>
<dbReference type="PANTHER" id="PTHR30574:SF1">
    <property type="entry name" value="SULPHUR TRANSPORT DOMAIN-CONTAINING PROTEIN"/>
    <property type="match status" value="1"/>
</dbReference>
<organism evidence="10 11">
    <name type="scientific">Falsiruegeria litorea R37</name>
    <dbReference type="NCBI Taxonomy" id="1200284"/>
    <lineage>
        <taxon>Bacteria</taxon>
        <taxon>Pseudomonadati</taxon>
        <taxon>Pseudomonadota</taxon>
        <taxon>Alphaproteobacteria</taxon>
        <taxon>Rhodobacterales</taxon>
        <taxon>Roseobacteraceae</taxon>
        <taxon>Falsiruegeria</taxon>
    </lineage>
</organism>
<feature type="transmembrane region" description="Helical" evidence="9">
    <location>
        <begin position="12"/>
        <end position="32"/>
    </location>
</feature>
<dbReference type="PANTHER" id="PTHR30574">
    <property type="entry name" value="INNER MEMBRANE PROTEIN YEDE"/>
    <property type="match status" value="1"/>
</dbReference>
<feature type="transmembrane region" description="Helical" evidence="9">
    <location>
        <begin position="94"/>
        <end position="116"/>
    </location>
</feature>
<keyword evidence="2" id="KW-0813">Transport</keyword>
<feature type="transmembrane region" description="Helical" evidence="9">
    <location>
        <begin position="204"/>
        <end position="225"/>
    </location>
</feature>
<evidence type="ECO:0000256" key="5">
    <source>
        <dbReference type="ARBA" id="ARBA00022692"/>
    </source>
</evidence>
<dbReference type="AlphaFoldDB" id="A0A1Y5RTC5"/>
<keyword evidence="11" id="KW-1185">Reference proteome</keyword>
<keyword evidence="6 9" id="KW-1133">Transmembrane helix</keyword>
<feature type="transmembrane region" description="Helical" evidence="9">
    <location>
        <begin position="258"/>
        <end position="277"/>
    </location>
</feature>
<evidence type="ECO:0000256" key="6">
    <source>
        <dbReference type="ARBA" id="ARBA00022989"/>
    </source>
</evidence>
<feature type="transmembrane region" description="Helical" evidence="9">
    <location>
        <begin position="123"/>
        <end position="140"/>
    </location>
</feature>
<keyword evidence="7 9" id="KW-0472">Membrane</keyword>
<keyword evidence="4" id="KW-0997">Cell inner membrane</keyword>
<evidence type="ECO:0000256" key="1">
    <source>
        <dbReference type="ARBA" id="ARBA00004429"/>
    </source>
</evidence>
<sequence length="355" mass="36919">MLEQLLENMGEANTAALIGLIGGVALGLAARIGRFCTLGAIEDVLYGADDRRLRMWGIAIGVAIIGVHLAMYHGAMDVAQTTYLDRVWSPMGTIIGGLMFGYGMALSGNCGYGALARLGGGDLRAFVIVIVMGLSAYFVMSGPLAHTRVMIFPVEFNAETPQGISAYAQKFWGIPPLVTGLSIGGAILAFTLSSAALRASPKHIFWGTVVGLAVVSGWVGTYWVAHTGFDAEPIETHSFVAPIGDTIYYGMTASGNTLSFSVGSVVGVILGACLGSFSKGHFRWEACEDPRELRRQILGAVIMGPGAILAVGCSLGQGVSAFSVLAYSAPVAFVAIFAGAAIGLKQLITGFAPAE</sequence>